<dbReference type="PANTHER" id="PTHR46082:SF6">
    <property type="entry name" value="AAA+ ATPASE DOMAIN-CONTAINING PROTEIN-RELATED"/>
    <property type="match status" value="1"/>
</dbReference>
<dbReference type="EMBL" id="CP099422">
    <property type="protein sequence ID" value="USW53075.1"/>
    <property type="molecule type" value="Genomic_DNA"/>
</dbReference>
<evidence type="ECO:0000313" key="4">
    <source>
        <dbReference type="Proteomes" id="UP001056384"/>
    </source>
</evidence>
<reference evidence="3" key="1">
    <citation type="submission" date="2022-06" db="EMBL/GenBank/DDBJ databases">
        <title>Complete genome sequences of two strains of the flax pathogen Septoria linicola.</title>
        <authorList>
            <person name="Lapalu N."/>
            <person name="Simon A."/>
            <person name="Demenou B."/>
            <person name="Paumier D."/>
            <person name="Guillot M.-P."/>
            <person name="Gout L."/>
            <person name="Valade R."/>
        </authorList>
    </citation>
    <scope>NUCLEOTIDE SEQUENCE</scope>
    <source>
        <strain evidence="3">SE15195</strain>
    </source>
</reference>
<dbReference type="InterPro" id="IPR053137">
    <property type="entry name" value="NLR-like"/>
</dbReference>
<protein>
    <recommendedName>
        <fullName evidence="2">DUF7779 domain-containing protein</fullName>
    </recommendedName>
</protein>
<evidence type="ECO:0000313" key="3">
    <source>
        <dbReference type="EMBL" id="USW53075.1"/>
    </source>
</evidence>
<dbReference type="PANTHER" id="PTHR46082">
    <property type="entry name" value="ATP/GTP-BINDING PROTEIN-RELATED"/>
    <property type="match status" value="1"/>
</dbReference>
<evidence type="ECO:0000256" key="1">
    <source>
        <dbReference type="SAM" id="MobiDB-lite"/>
    </source>
</evidence>
<keyword evidence="4" id="KW-1185">Reference proteome</keyword>
<dbReference type="OrthoDB" id="3847045at2759"/>
<name>A0A9Q9AQ78_9PEZI</name>
<dbReference type="Pfam" id="PF25000">
    <property type="entry name" value="DUF7779"/>
    <property type="match status" value="1"/>
</dbReference>
<evidence type="ECO:0000259" key="2">
    <source>
        <dbReference type="Pfam" id="PF25000"/>
    </source>
</evidence>
<gene>
    <name evidence="3" type="ORF">Slin15195_G063940</name>
</gene>
<dbReference type="AlphaFoldDB" id="A0A9Q9AQ78"/>
<sequence>MDEKSTIAMLEQKLGTDTNKSYGELGTALDNLPLAISQAAAYIRDRQPRESIASYLKQLEHSWKCRTTLLQSDEHFPDRGHDASSSILLTLQSSFHQLQKLRPSAASLLALMIFCNRQFIPEMLIKQTQPGIDASDNLENDIVALQKFSFISATHEEQSWTMHRLVQDAARLWMQNRNKLVTTQAGLLHNLHGMSGQSCACTKQLTCQMLLPHVSMAVMRRPPDSGDPLRLANDMARDAGWYICELGTGGAGLAVGLEARRAVPNTSGDKDIFALSSNNQLVRRREHYQQDSKVGITGSSSAKHNTLQSKACLGDRSVDVSNFAAVCRLKVSWQRRSSWGLRHWQYRKQVLVHKGQRDHAVSVLRQKLVVYRKKRRRREGYNSNPCAQGTSTGNP</sequence>
<feature type="compositionally biased region" description="Polar residues" evidence="1">
    <location>
        <begin position="381"/>
        <end position="395"/>
    </location>
</feature>
<dbReference type="Proteomes" id="UP001056384">
    <property type="component" value="Chromosome 5"/>
</dbReference>
<dbReference type="InterPro" id="IPR056681">
    <property type="entry name" value="DUF7779"/>
</dbReference>
<feature type="region of interest" description="Disordered" evidence="1">
    <location>
        <begin position="374"/>
        <end position="395"/>
    </location>
</feature>
<accession>A0A9Q9AQ78</accession>
<organism evidence="3 4">
    <name type="scientific">Septoria linicola</name>
    <dbReference type="NCBI Taxonomy" id="215465"/>
    <lineage>
        <taxon>Eukaryota</taxon>
        <taxon>Fungi</taxon>
        <taxon>Dikarya</taxon>
        <taxon>Ascomycota</taxon>
        <taxon>Pezizomycotina</taxon>
        <taxon>Dothideomycetes</taxon>
        <taxon>Dothideomycetidae</taxon>
        <taxon>Mycosphaerellales</taxon>
        <taxon>Mycosphaerellaceae</taxon>
        <taxon>Septoria</taxon>
    </lineage>
</organism>
<feature type="domain" description="DUF7779" evidence="2">
    <location>
        <begin position="97"/>
        <end position="177"/>
    </location>
</feature>
<proteinExistence type="predicted"/>